<dbReference type="Proteomes" id="UP001230220">
    <property type="component" value="Unassembled WGS sequence"/>
</dbReference>
<evidence type="ECO:0000313" key="2">
    <source>
        <dbReference type="EMBL" id="MDQ0360482.1"/>
    </source>
</evidence>
<feature type="transmembrane region" description="Helical" evidence="1">
    <location>
        <begin position="28"/>
        <end position="46"/>
    </location>
</feature>
<keyword evidence="3" id="KW-1185">Reference proteome</keyword>
<feature type="transmembrane region" description="Helical" evidence="1">
    <location>
        <begin position="97"/>
        <end position="124"/>
    </location>
</feature>
<feature type="transmembrane region" description="Helical" evidence="1">
    <location>
        <begin position="58"/>
        <end position="77"/>
    </location>
</feature>
<keyword evidence="1" id="KW-1133">Transmembrane helix</keyword>
<dbReference type="EMBL" id="JAUSUR010000002">
    <property type="protein sequence ID" value="MDQ0360482.1"/>
    <property type="molecule type" value="Genomic_DNA"/>
</dbReference>
<protein>
    <submittedName>
        <fullName evidence="2">Uncharacterized protein</fullName>
    </submittedName>
</protein>
<organism evidence="2 3">
    <name type="scientific">Breznakia pachnodae</name>
    <dbReference type="NCBI Taxonomy" id="265178"/>
    <lineage>
        <taxon>Bacteria</taxon>
        <taxon>Bacillati</taxon>
        <taxon>Bacillota</taxon>
        <taxon>Erysipelotrichia</taxon>
        <taxon>Erysipelotrichales</taxon>
        <taxon>Erysipelotrichaceae</taxon>
        <taxon>Breznakia</taxon>
    </lineage>
</organism>
<evidence type="ECO:0000256" key="1">
    <source>
        <dbReference type="SAM" id="Phobius"/>
    </source>
</evidence>
<evidence type="ECO:0000313" key="3">
    <source>
        <dbReference type="Proteomes" id="UP001230220"/>
    </source>
</evidence>
<proteinExistence type="predicted"/>
<keyword evidence="1" id="KW-0812">Transmembrane</keyword>
<feature type="transmembrane region" description="Helical" evidence="1">
    <location>
        <begin position="144"/>
        <end position="168"/>
    </location>
</feature>
<dbReference type="RefSeq" id="WP_307406418.1">
    <property type="nucleotide sequence ID" value="NZ_JAUSUR010000002.1"/>
</dbReference>
<comment type="caution">
    <text evidence="2">The sequence shown here is derived from an EMBL/GenBank/DDBJ whole genome shotgun (WGS) entry which is preliminary data.</text>
</comment>
<gene>
    <name evidence="2" type="ORF">J2S15_001227</name>
</gene>
<name>A0ABU0E0R2_9FIRM</name>
<reference evidence="2 3" key="1">
    <citation type="submission" date="2023-07" db="EMBL/GenBank/DDBJ databases">
        <title>Genomic Encyclopedia of Type Strains, Phase IV (KMG-IV): sequencing the most valuable type-strain genomes for metagenomic binning, comparative biology and taxonomic classification.</title>
        <authorList>
            <person name="Goeker M."/>
        </authorList>
    </citation>
    <scope>NUCLEOTIDE SEQUENCE [LARGE SCALE GENOMIC DNA]</scope>
    <source>
        <strain evidence="2 3">DSM 16784</strain>
    </source>
</reference>
<accession>A0ABU0E0R2</accession>
<sequence>MKRQDKKQRQKIKNMDALKWIKRAKNMCVFLVVAFLIYVFVVAQILNEDYAQVVANYPVINIGFVIATANLFIWYIIKKIIGYLEQYENIELSRMVLIVIVIAQCFLLNYISVILLIVGLKKFFNWNEFRLPQQFKVIKQQSKLTSMLGVGAVLCLFIALTFTISLSIL</sequence>
<keyword evidence="1" id="KW-0472">Membrane</keyword>